<keyword evidence="2" id="KW-1185">Reference proteome</keyword>
<reference evidence="1" key="1">
    <citation type="submission" date="2021-06" db="EMBL/GenBank/DDBJ databases">
        <authorList>
            <person name="Kallberg Y."/>
            <person name="Tangrot J."/>
            <person name="Rosling A."/>
        </authorList>
    </citation>
    <scope>NUCLEOTIDE SEQUENCE</scope>
    <source>
        <strain evidence="1">CL356</strain>
    </source>
</reference>
<evidence type="ECO:0000313" key="2">
    <source>
        <dbReference type="Proteomes" id="UP000789525"/>
    </source>
</evidence>
<evidence type="ECO:0000313" key="1">
    <source>
        <dbReference type="EMBL" id="CAG8773741.1"/>
    </source>
</evidence>
<organism evidence="1 2">
    <name type="scientific">Acaulospora colombiana</name>
    <dbReference type="NCBI Taxonomy" id="27376"/>
    <lineage>
        <taxon>Eukaryota</taxon>
        <taxon>Fungi</taxon>
        <taxon>Fungi incertae sedis</taxon>
        <taxon>Mucoromycota</taxon>
        <taxon>Glomeromycotina</taxon>
        <taxon>Glomeromycetes</taxon>
        <taxon>Diversisporales</taxon>
        <taxon>Acaulosporaceae</taxon>
        <taxon>Acaulospora</taxon>
    </lineage>
</organism>
<dbReference type="Proteomes" id="UP000789525">
    <property type="component" value="Unassembled WGS sequence"/>
</dbReference>
<protein>
    <submittedName>
        <fullName evidence="1">13259_t:CDS:1</fullName>
    </submittedName>
</protein>
<comment type="caution">
    <text evidence="1">The sequence shown here is derived from an EMBL/GenBank/DDBJ whole genome shotgun (WGS) entry which is preliminary data.</text>
</comment>
<proteinExistence type="predicted"/>
<dbReference type="EMBL" id="CAJVPT010066650">
    <property type="protein sequence ID" value="CAG8773741.1"/>
    <property type="molecule type" value="Genomic_DNA"/>
</dbReference>
<gene>
    <name evidence="1" type="ORF">ACOLOM_LOCUS13966</name>
</gene>
<name>A0ACA9R2I0_9GLOM</name>
<feature type="non-terminal residue" evidence="1">
    <location>
        <position position="84"/>
    </location>
</feature>
<accession>A0ACA9R2I0</accession>
<feature type="non-terminal residue" evidence="1">
    <location>
        <position position="1"/>
    </location>
</feature>
<sequence>VALCRPADKPNQSEKKEIYGVVPFLAPEVMKTGKYSKEADIYSFGLIIWEICAHQPPLNERPHDIKLVIDICLGERPLIQNDIP</sequence>